<dbReference type="EMBL" id="JABWRP010000008">
    <property type="protein sequence ID" value="MBC3471319.1"/>
    <property type="molecule type" value="Genomic_DNA"/>
</dbReference>
<dbReference type="RefSeq" id="WP_186602802.1">
    <property type="nucleotide sequence ID" value="NZ_JABWRP020000012.1"/>
</dbReference>
<dbReference type="AlphaFoldDB" id="A0A923GJP9"/>
<keyword evidence="3" id="KW-1185">Reference proteome</keyword>
<reference evidence="2" key="3">
    <citation type="submission" date="2021-06" db="EMBL/GenBank/DDBJ databases">
        <title>Updating the genus Pseudomonas: Description of 43 new species and partition of the Pseudomonas putida group.</title>
        <authorList>
            <person name="Girard L."/>
            <person name="Lood C."/>
            <person name="Vandamme P."/>
            <person name="Rokni-Zadeh H."/>
            <person name="Van Noort V."/>
            <person name="Hofte M."/>
            <person name="Lavigne R."/>
            <person name="De Mot R."/>
        </authorList>
    </citation>
    <scope>NUCLEOTIDE SEQUENCE</scope>
    <source>
        <strain evidence="2">RW4S2</strain>
    </source>
</reference>
<evidence type="ECO:0000313" key="3">
    <source>
        <dbReference type="Proteomes" id="UP000628137"/>
    </source>
</evidence>
<evidence type="ECO:0000313" key="2">
    <source>
        <dbReference type="EMBL" id="MBV4542779.1"/>
    </source>
</evidence>
<evidence type="ECO:0000313" key="1">
    <source>
        <dbReference type="EMBL" id="MBC3471319.1"/>
    </source>
</evidence>
<dbReference type="Proteomes" id="UP000628137">
    <property type="component" value="Unassembled WGS sequence"/>
</dbReference>
<sequence>MNNATAFAVAFSFVGSQRWVTHGSDFPIGQSGKSYKGEITFRLAEHAWKCTRQALDFGYNNLQFTTF</sequence>
<accession>A0A923GJP9</accession>
<name>A0A923GJP9_9PSED</name>
<protein>
    <submittedName>
        <fullName evidence="1">Uncharacterized protein</fullName>
    </submittedName>
</protein>
<proteinExistence type="predicted"/>
<reference evidence="1 3" key="1">
    <citation type="journal article" date="2020" name="Microorganisms">
        <title>Reliable Identification of Environmental Pseudomonas Isolates Using the rpoD Gene.</title>
        <authorList>
            <consortium name="The Broad Institute Genome Sequencing Platform"/>
            <person name="Girard L."/>
            <person name="Lood C."/>
            <person name="Rokni-Zadeh H."/>
            <person name="van Noort V."/>
            <person name="Lavigne R."/>
            <person name="De Mot R."/>
        </authorList>
    </citation>
    <scope>NUCLEOTIDE SEQUENCE</scope>
    <source>
        <strain evidence="1 3">RW4S2</strain>
    </source>
</reference>
<dbReference type="EMBL" id="JABWRP020000012">
    <property type="protein sequence ID" value="MBV4542779.1"/>
    <property type="molecule type" value="Genomic_DNA"/>
</dbReference>
<comment type="caution">
    <text evidence="1">The sequence shown here is derived from an EMBL/GenBank/DDBJ whole genome shotgun (WGS) entry which is preliminary data.</text>
</comment>
<reference evidence="1" key="2">
    <citation type="submission" date="2020-07" db="EMBL/GenBank/DDBJ databases">
        <authorList>
            <person name="Lood C."/>
            <person name="Girard L."/>
        </authorList>
    </citation>
    <scope>NUCLEOTIDE SEQUENCE</scope>
    <source>
        <strain evidence="1">RW4S2</strain>
    </source>
</reference>
<gene>
    <name evidence="2" type="ORF">HU738_017165</name>
    <name evidence="1" type="ORF">HU738_12200</name>
</gene>
<organism evidence="1">
    <name type="scientific">Pseudomonas vlassakiae</name>
    <dbReference type="NCBI Taxonomy" id="485888"/>
    <lineage>
        <taxon>Bacteria</taxon>
        <taxon>Pseudomonadati</taxon>
        <taxon>Pseudomonadota</taxon>
        <taxon>Gammaproteobacteria</taxon>
        <taxon>Pseudomonadales</taxon>
        <taxon>Pseudomonadaceae</taxon>
        <taxon>Pseudomonas</taxon>
    </lineage>
</organism>